<dbReference type="OrthoDB" id="272057at2"/>
<evidence type="ECO:0000313" key="2">
    <source>
        <dbReference type="Proteomes" id="UP000317171"/>
    </source>
</evidence>
<name>A0A517RGX3_9PLAN</name>
<dbReference type="InterPro" id="IPR008969">
    <property type="entry name" value="CarboxyPept-like_regulatory"/>
</dbReference>
<dbReference type="AlphaFoldDB" id="A0A517RGX3"/>
<dbReference type="Proteomes" id="UP000317171">
    <property type="component" value="Chromosome"/>
</dbReference>
<evidence type="ECO:0008006" key="3">
    <source>
        <dbReference type="Google" id="ProtNLM"/>
    </source>
</evidence>
<dbReference type="KEGG" id="gaz:Pan241w_32290"/>
<sequence length="267" mass="30489">MPQHQIHLSKMMVLIGIVLVTAHPALAAEWGSLSGHIIYTGKPEKPAKVKITKDQKECCRENLHHLDESFLIGKNGGVKNVFVYLKQKDLNDTLIHPGYRKLPSKVNLNLKSCVFQPHACGLWLKHQKLLLGNQDRIGHNPHFYVFENETRSTLPPLPGTQDILTFYETETLPIKITCDIHPWESAYLLIQNHPYFTITDEAGYFKIKNLPVGKWEFLFWHEEAGYVVYQDNPKRGGMALEIKPGKNDLSVIKVTPELFDRSLASKE</sequence>
<dbReference type="SUPFAM" id="SSF49464">
    <property type="entry name" value="Carboxypeptidase regulatory domain-like"/>
    <property type="match status" value="1"/>
</dbReference>
<organism evidence="1 2">
    <name type="scientific">Gimesia alba</name>
    <dbReference type="NCBI Taxonomy" id="2527973"/>
    <lineage>
        <taxon>Bacteria</taxon>
        <taxon>Pseudomonadati</taxon>
        <taxon>Planctomycetota</taxon>
        <taxon>Planctomycetia</taxon>
        <taxon>Planctomycetales</taxon>
        <taxon>Planctomycetaceae</taxon>
        <taxon>Gimesia</taxon>
    </lineage>
</organism>
<gene>
    <name evidence="1" type="ORF">Pan241w_32290</name>
</gene>
<proteinExistence type="predicted"/>
<dbReference type="RefSeq" id="WP_145217494.1">
    <property type="nucleotide sequence ID" value="NZ_CP036269.1"/>
</dbReference>
<accession>A0A517RGX3</accession>
<keyword evidence="2" id="KW-1185">Reference proteome</keyword>
<protein>
    <recommendedName>
        <fullName evidence="3">Rhamnogalacturonan lyase domain-containing protein</fullName>
    </recommendedName>
</protein>
<reference evidence="1 2" key="1">
    <citation type="submission" date="2019-02" db="EMBL/GenBank/DDBJ databases">
        <title>Deep-cultivation of Planctomycetes and their phenomic and genomic characterization uncovers novel biology.</title>
        <authorList>
            <person name="Wiegand S."/>
            <person name="Jogler M."/>
            <person name="Boedeker C."/>
            <person name="Pinto D."/>
            <person name="Vollmers J."/>
            <person name="Rivas-Marin E."/>
            <person name="Kohn T."/>
            <person name="Peeters S.H."/>
            <person name="Heuer A."/>
            <person name="Rast P."/>
            <person name="Oberbeckmann S."/>
            <person name="Bunk B."/>
            <person name="Jeske O."/>
            <person name="Meyerdierks A."/>
            <person name="Storesund J.E."/>
            <person name="Kallscheuer N."/>
            <person name="Luecker S."/>
            <person name="Lage O.M."/>
            <person name="Pohl T."/>
            <person name="Merkel B.J."/>
            <person name="Hornburger P."/>
            <person name="Mueller R.-W."/>
            <person name="Bruemmer F."/>
            <person name="Labrenz M."/>
            <person name="Spormann A.M."/>
            <person name="Op den Camp H."/>
            <person name="Overmann J."/>
            <person name="Amann R."/>
            <person name="Jetten M.S.M."/>
            <person name="Mascher T."/>
            <person name="Medema M.H."/>
            <person name="Devos D.P."/>
            <person name="Kaster A.-K."/>
            <person name="Ovreas L."/>
            <person name="Rohde M."/>
            <person name="Galperin M.Y."/>
            <person name="Jogler C."/>
        </authorList>
    </citation>
    <scope>NUCLEOTIDE SEQUENCE [LARGE SCALE GENOMIC DNA]</scope>
    <source>
        <strain evidence="1 2">Pan241w</strain>
    </source>
</reference>
<dbReference type="EMBL" id="CP036269">
    <property type="protein sequence ID" value="QDT43131.1"/>
    <property type="molecule type" value="Genomic_DNA"/>
</dbReference>
<evidence type="ECO:0000313" key="1">
    <source>
        <dbReference type="EMBL" id="QDT43131.1"/>
    </source>
</evidence>